<sequence>MRVHNQRVFQTVLVTTALNACVARTLPPDSVATIFYDAGFEVPVINDDAVLGEPHTGLLLWAAAAREFGVDRFRTELIHPALTLTVPQVSREHSRVVAQAPAVIVAEVSGESRAVLVVHAEGNVDVFPCAHVPYAPLGARSGAEAVRHLRQVVMRGLSLVERGIADEFRNLPWRDWQEDFAGSHRRAGSFFMDSAVEAACFSAVDIHSAVRSVLAPAAVEPPELGELLAQLHGAAHDVVTTTTRESATPIR</sequence>
<dbReference type="AlphaFoldDB" id="A0A2N6VQF1"/>
<name>A0A2N6VQF1_9MICO</name>
<accession>A0A2N6VQF1</accession>
<comment type="caution">
    <text evidence="1">The sequence shown here is derived from an EMBL/GenBank/DDBJ whole genome shotgun (WGS) entry which is preliminary data.</text>
</comment>
<evidence type="ECO:0000313" key="1">
    <source>
        <dbReference type="EMBL" id="PMD06365.1"/>
    </source>
</evidence>
<proteinExistence type="predicted"/>
<gene>
    <name evidence="1" type="ORF">CJ199_03080</name>
</gene>
<dbReference type="Proteomes" id="UP000235598">
    <property type="component" value="Unassembled WGS sequence"/>
</dbReference>
<organism evidence="1 2">
    <name type="scientific">Brevibacterium paucivorans</name>
    <dbReference type="NCBI Taxonomy" id="170994"/>
    <lineage>
        <taxon>Bacteria</taxon>
        <taxon>Bacillati</taxon>
        <taxon>Actinomycetota</taxon>
        <taxon>Actinomycetes</taxon>
        <taxon>Micrococcales</taxon>
        <taxon>Brevibacteriaceae</taxon>
        <taxon>Brevibacterium</taxon>
    </lineage>
</organism>
<evidence type="ECO:0000313" key="2">
    <source>
        <dbReference type="Proteomes" id="UP000235598"/>
    </source>
</evidence>
<dbReference type="EMBL" id="PNHK01000001">
    <property type="protein sequence ID" value="PMD06365.1"/>
    <property type="molecule type" value="Genomic_DNA"/>
</dbReference>
<reference evidence="1 2" key="1">
    <citation type="submission" date="2017-09" db="EMBL/GenBank/DDBJ databases">
        <title>Bacterial strain isolated from the female urinary microbiota.</title>
        <authorList>
            <person name="Thomas-White K."/>
            <person name="Kumar N."/>
            <person name="Forster S."/>
            <person name="Putonti C."/>
            <person name="Lawley T."/>
            <person name="Wolfe A.J."/>
        </authorList>
    </citation>
    <scope>NUCLEOTIDE SEQUENCE [LARGE SCALE GENOMIC DNA]</scope>
    <source>
        <strain evidence="1 2">UMB1301</strain>
    </source>
</reference>
<protein>
    <submittedName>
        <fullName evidence="1">Uncharacterized protein</fullName>
    </submittedName>
</protein>